<dbReference type="EMBL" id="CP001999">
    <property type="protein sequence ID" value="ADG91810.1"/>
    <property type="molecule type" value="Genomic_DNA"/>
</dbReference>
<evidence type="ECO:0008006" key="3">
    <source>
        <dbReference type="Google" id="ProtNLM"/>
    </source>
</evidence>
<evidence type="ECO:0000313" key="2">
    <source>
        <dbReference type="Proteomes" id="UP000000939"/>
    </source>
</evidence>
<evidence type="ECO:0000313" key="1">
    <source>
        <dbReference type="EMBL" id="ADG91810.1"/>
    </source>
</evidence>
<sequence>MDKDVLKSLIQYKSNEMIPSTQLIRKSKLVFDSIQNKDIEKAVILRDGKPSFILMDFKKYEEIIDYFLNKNISIDSELELLEEINTKEKEVKISKEIKQDINKQKEEKKSSLLEKLDSIEGIINNDKTNVQENLKDFWE</sequence>
<dbReference type="RefSeq" id="WP_013133955.1">
    <property type="nucleotide sequence ID" value="NC_014166.1"/>
</dbReference>
<organism evidence="1 2">
    <name type="scientific">Arcobacter nitrofigilis (strain ATCC 33309 / DSM 7299 / CCUG 15893 / LMG 7604 / NCTC 12251 / CI)</name>
    <name type="common">Campylobacter nitrofigilis</name>
    <dbReference type="NCBI Taxonomy" id="572480"/>
    <lineage>
        <taxon>Bacteria</taxon>
        <taxon>Pseudomonadati</taxon>
        <taxon>Campylobacterota</taxon>
        <taxon>Epsilonproteobacteria</taxon>
        <taxon>Campylobacterales</taxon>
        <taxon>Arcobacteraceae</taxon>
        <taxon>Arcobacter</taxon>
    </lineage>
</organism>
<dbReference type="Proteomes" id="UP000000939">
    <property type="component" value="Chromosome"/>
</dbReference>
<dbReference type="STRING" id="572480.Arnit_0143"/>
<gene>
    <name evidence="1" type="ordered locus">Arnit_0143</name>
</gene>
<proteinExistence type="predicted"/>
<reference evidence="1 2" key="1">
    <citation type="journal article" date="2010" name="Stand. Genomic Sci.">
        <title>Complete genome sequence of Arcobacter nitrofigilis type strain (CI).</title>
        <authorList>
            <person name="Pati A."/>
            <person name="Gronow S."/>
            <person name="Lapidus A."/>
            <person name="Copeland A."/>
            <person name="Glavina Del Rio T."/>
            <person name="Nolan M."/>
            <person name="Lucas S."/>
            <person name="Tice H."/>
            <person name="Cheng J.F."/>
            <person name="Han C."/>
            <person name="Chertkov O."/>
            <person name="Bruce D."/>
            <person name="Tapia R."/>
            <person name="Goodwin L."/>
            <person name="Pitluck S."/>
            <person name="Liolios K."/>
            <person name="Ivanova N."/>
            <person name="Mavromatis K."/>
            <person name="Chen A."/>
            <person name="Palaniappan K."/>
            <person name="Land M."/>
            <person name="Hauser L."/>
            <person name="Chang Y.J."/>
            <person name="Jeffries C.D."/>
            <person name="Detter J.C."/>
            <person name="Rohde M."/>
            <person name="Goker M."/>
            <person name="Bristow J."/>
            <person name="Eisen J.A."/>
            <person name="Markowitz V."/>
            <person name="Hugenholtz P."/>
            <person name="Klenk H.P."/>
            <person name="Kyrpides N.C."/>
        </authorList>
    </citation>
    <scope>NUCLEOTIDE SEQUENCE [LARGE SCALE GENOMIC DNA]</scope>
    <source>
        <strain evidence="2">ATCC 33309 / DSM 7299 / CCUG 15893 / LMG 7604 / NCTC 12251 / CI</strain>
    </source>
</reference>
<dbReference type="OrthoDB" id="5344337at2"/>
<accession>D5V477</accession>
<dbReference type="HOGENOM" id="CLU_2068218_0_0_7"/>
<name>D5V477_ARCNC</name>
<protein>
    <recommendedName>
        <fullName evidence="3">Prevent-host-death family protein</fullName>
    </recommendedName>
</protein>
<dbReference type="KEGG" id="ant:Arnit_0143"/>
<dbReference type="AlphaFoldDB" id="D5V477"/>
<keyword evidence="2" id="KW-1185">Reference proteome</keyword>